<accession>A0A9P8ZZF7</accession>
<reference evidence="1" key="1">
    <citation type="journal article" date="2021" name="Nat. Commun.">
        <title>Genetic determinants of endophytism in the Arabidopsis root mycobiome.</title>
        <authorList>
            <person name="Mesny F."/>
            <person name="Miyauchi S."/>
            <person name="Thiergart T."/>
            <person name="Pickel B."/>
            <person name="Atanasova L."/>
            <person name="Karlsson M."/>
            <person name="Huettel B."/>
            <person name="Barry K.W."/>
            <person name="Haridas S."/>
            <person name="Chen C."/>
            <person name="Bauer D."/>
            <person name="Andreopoulos W."/>
            <person name="Pangilinan J."/>
            <person name="LaButti K."/>
            <person name="Riley R."/>
            <person name="Lipzen A."/>
            <person name="Clum A."/>
            <person name="Drula E."/>
            <person name="Henrissat B."/>
            <person name="Kohler A."/>
            <person name="Grigoriev I.V."/>
            <person name="Martin F.M."/>
            <person name="Hacquard S."/>
        </authorList>
    </citation>
    <scope>NUCLEOTIDE SEQUENCE</scope>
    <source>
        <strain evidence="1">MPI-SDFR-AT-0073</strain>
    </source>
</reference>
<gene>
    <name evidence="1" type="ORF">BKA67DRAFT_256221</name>
</gene>
<organism evidence="1 2">
    <name type="scientific">Truncatella angustata</name>
    <dbReference type="NCBI Taxonomy" id="152316"/>
    <lineage>
        <taxon>Eukaryota</taxon>
        <taxon>Fungi</taxon>
        <taxon>Dikarya</taxon>
        <taxon>Ascomycota</taxon>
        <taxon>Pezizomycotina</taxon>
        <taxon>Sordariomycetes</taxon>
        <taxon>Xylariomycetidae</taxon>
        <taxon>Amphisphaeriales</taxon>
        <taxon>Sporocadaceae</taxon>
        <taxon>Truncatella</taxon>
    </lineage>
</organism>
<proteinExistence type="predicted"/>
<sequence>MPRSQMYRKWPLFIPCFVSCATAVLRNIIHMLVKPRAFSCMLDLTCTHRVSTLSALSKPHGIIFARQCRGMQRGYDII</sequence>
<dbReference type="AlphaFoldDB" id="A0A9P8ZZF7"/>
<keyword evidence="2" id="KW-1185">Reference proteome</keyword>
<evidence type="ECO:0000313" key="2">
    <source>
        <dbReference type="Proteomes" id="UP000758603"/>
    </source>
</evidence>
<dbReference type="RefSeq" id="XP_045960402.1">
    <property type="nucleotide sequence ID" value="XM_046095791.1"/>
</dbReference>
<dbReference type="EMBL" id="JAGPXC010000003">
    <property type="protein sequence ID" value="KAH6656137.1"/>
    <property type="molecule type" value="Genomic_DNA"/>
</dbReference>
<dbReference type="GeneID" id="70124684"/>
<protein>
    <submittedName>
        <fullName evidence="1">Uncharacterized protein</fullName>
    </submittedName>
</protein>
<name>A0A9P8ZZF7_9PEZI</name>
<comment type="caution">
    <text evidence="1">The sequence shown here is derived from an EMBL/GenBank/DDBJ whole genome shotgun (WGS) entry which is preliminary data.</text>
</comment>
<evidence type="ECO:0000313" key="1">
    <source>
        <dbReference type="EMBL" id="KAH6656137.1"/>
    </source>
</evidence>
<dbReference type="Proteomes" id="UP000758603">
    <property type="component" value="Unassembled WGS sequence"/>
</dbReference>